<organism evidence="1 3">
    <name type="scientific">Shewanella fidelis</name>
    <dbReference type="NCBI Taxonomy" id="173509"/>
    <lineage>
        <taxon>Bacteria</taxon>
        <taxon>Pseudomonadati</taxon>
        <taxon>Pseudomonadota</taxon>
        <taxon>Gammaproteobacteria</taxon>
        <taxon>Alteromonadales</taxon>
        <taxon>Shewanellaceae</taxon>
        <taxon>Shewanella</taxon>
    </lineage>
</organism>
<comment type="caution">
    <text evidence="1">The sequence shown here is derived from an EMBL/GenBank/DDBJ whole genome shotgun (WGS) entry which is preliminary data.</text>
</comment>
<dbReference type="Proteomes" id="UP001259340">
    <property type="component" value="Unassembled WGS sequence"/>
</dbReference>
<evidence type="ECO:0000313" key="4">
    <source>
        <dbReference type="Proteomes" id="UP001271263"/>
    </source>
</evidence>
<dbReference type="RefSeq" id="WP_310654592.1">
    <property type="nucleotide sequence ID" value="NZ_JAPMLA010000001.1"/>
</dbReference>
<dbReference type="AlphaFoldDB" id="A0AAW8NLV2"/>
<accession>A0AAW8NLV2</accession>
<dbReference type="SUPFAM" id="SSF49401">
    <property type="entry name" value="Bacterial adhesins"/>
    <property type="match status" value="1"/>
</dbReference>
<dbReference type="GO" id="GO:0009289">
    <property type="term" value="C:pilus"/>
    <property type="evidence" value="ECO:0007669"/>
    <property type="project" value="InterPro"/>
</dbReference>
<protein>
    <recommendedName>
        <fullName evidence="5">Fimbrial protein</fullName>
    </recommendedName>
</protein>
<dbReference type="Proteomes" id="UP001271263">
    <property type="component" value="Unassembled WGS sequence"/>
</dbReference>
<reference evidence="1" key="2">
    <citation type="submission" date="2022-11" db="EMBL/GenBank/DDBJ databases">
        <title>Prophages regulate Shewanella fidelis motility and biofilm formation: implications for gut colonization dynamics in Ciona robusta.</title>
        <authorList>
            <person name="Natarajan O."/>
            <person name="Gibboney S.L."/>
            <person name="Young M.N."/>
            <person name="Lim S.J."/>
            <person name="Pluta N."/>
            <person name="Atkinson C.G.F."/>
            <person name="Leigh B.A."/>
            <person name="Liberti A."/>
            <person name="Kees E."/>
            <person name="Breitbart M."/>
            <person name="Gralnick J."/>
            <person name="Dishaw L.J."/>
        </authorList>
    </citation>
    <scope>NUCLEOTIDE SEQUENCE</scope>
    <source>
        <strain evidence="1">3313</strain>
    </source>
</reference>
<evidence type="ECO:0000313" key="2">
    <source>
        <dbReference type="EMBL" id="MDW4823844.1"/>
    </source>
</evidence>
<name>A0AAW8NLV2_9GAMM</name>
<evidence type="ECO:0008006" key="5">
    <source>
        <dbReference type="Google" id="ProtNLM"/>
    </source>
</evidence>
<dbReference type="InterPro" id="IPR008966">
    <property type="entry name" value="Adhesion_dom_sf"/>
</dbReference>
<reference evidence="2 4" key="1">
    <citation type="journal article" date="2022" name="bioRxiv">
        <title>Prophages regulate Shewanella fidelis 3313 motility and biofilm formation: implications for gut colonization dynamics in Ciona robusta.</title>
        <authorList>
            <person name="Natarajan O."/>
            <person name="Gibboney S.L."/>
            <person name="Young M.N."/>
            <person name="Lim S.J."/>
            <person name="Pluta N."/>
            <person name="Atkinson C.G."/>
            <person name="Leigh B.A."/>
            <person name="Liberti A."/>
            <person name="Kees E.D."/>
            <person name="Breitbart M."/>
            <person name="Gralnick J.A."/>
            <person name="Dishaw L.J."/>
        </authorList>
    </citation>
    <scope>NUCLEOTIDE SEQUENCE [LARGE SCALE GENOMIC DNA]</scope>
    <source>
        <strain evidence="2 4">JG4066</strain>
    </source>
</reference>
<evidence type="ECO:0000313" key="3">
    <source>
        <dbReference type="Proteomes" id="UP001259340"/>
    </source>
</evidence>
<sequence>MGRFRTGFYSWARGGTSGFGHRITVGRTITITEPTCNLLPFNKTFDLGALEKEQDAAIQPFNIYLNGCHSRAEVEEFKTKASLSFIPNNADITMDGRISNCDREECAENVFIRLKDWQGNLILAGEGLGRDYELSKQDFANPMLPFEFQFDAFLDTETATGGIIDVSITILLKVK</sequence>
<keyword evidence="4" id="KW-1185">Reference proteome</keyword>
<dbReference type="EMBL" id="JAPMLE010000001">
    <property type="protein sequence ID" value="MDR8523720.1"/>
    <property type="molecule type" value="Genomic_DNA"/>
</dbReference>
<proteinExistence type="predicted"/>
<dbReference type="InterPro" id="IPR036937">
    <property type="entry name" value="Adhesion_dom_fimbrial_sf"/>
</dbReference>
<dbReference type="GO" id="GO:0007155">
    <property type="term" value="P:cell adhesion"/>
    <property type="evidence" value="ECO:0007669"/>
    <property type="project" value="InterPro"/>
</dbReference>
<dbReference type="Gene3D" id="2.60.40.1090">
    <property type="entry name" value="Fimbrial-type adhesion domain"/>
    <property type="match status" value="1"/>
</dbReference>
<gene>
    <name evidence="1" type="ORF">OS133_08495</name>
    <name evidence="2" type="ORF">OS134_07215</name>
</gene>
<evidence type="ECO:0000313" key="1">
    <source>
        <dbReference type="EMBL" id="MDR8523720.1"/>
    </source>
</evidence>
<dbReference type="EMBL" id="JAPMLD010000002">
    <property type="protein sequence ID" value="MDW4823844.1"/>
    <property type="molecule type" value="Genomic_DNA"/>
</dbReference>